<dbReference type="OrthoDB" id="60033at2759"/>
<proteinExistence type="predicted"/>
<gene>
    <name evidence="6" type="ORF">THASP1DRAFT_31142</name>
</gene>
<protein>
    <recommendedName>
        <fullName evidence="5">Response regulatory domain-containing protein</fullName>
    </recommendedName>
</protein>
<dbReference type="STRING" id="78915.A0A4P9XNR3"/>
<dbReference type="EMBL" id="KZ992775">
    <property type="protein sequence ID" value="RKP07051.1"/>
    <property type="molecule type" value="Genomic_DNA"/>
</dbReference>
<evidence type="ECO:0000256" key="2">
    <source>
        <dbReference type="ARBA" id="ARBA00023012"/>
    </source>
</evidence>
<keyword evidence="2" id="KW-0902">Two-component regulatory system</keyword>
<organism evidence="6 7">
    <name type="scientific">Thamnocephalis sphaerospora</name>
    <dbReference type="NCBI Taxonomy" id="78915"/>
    <lineage>
        <taxon>Eukaryota</taxon>
        <taxon>Fungi</taxon>
        <taxon>Fungi incertae sedis</taxon>
        <taxon>Zoopagomycota</taxon>
        <taxon>Zoopagomycotina</taxon>
        <taxon>Zoopagomycetes</taxon>
        <taxon>Zoopagales</taxon>
        <taxon>Sigmoideomycetaceae</taxon>
        <taxon>Thamnocephalis</taxon>
    </lineage>
</organism>
<dbReference type="PANTHER" id="PTHR45339:SF1">
    <property type="entry name" value="HYBRID SIGNAL TRANSDUCTION HISTIDINE KINASE J"/>
    <property type="match status" value="1"/>
</dbReference>
<dbReference type="InterPro" id="IPR011006">
    <property type="entry name" value="CheY-like_superfamily"/>
</dbReference>
<dbReference type="SMART" id="SM00448">
    <property type="entry name" value="REC"/>
    <property type="match status" value="1"/>
</dbReference>
<evidence type="ECO:0000256" key="4">
    <source>
        <dbReference type="SAM" id="MobiDB-lite"/>
    </source>
</evidence>
<dbReference type="Pfam" id="PF00072">
    <property type="entry name" value="Response_reg"/>
    <property type="match status" value="1"/>
</dbReference>
<evidence type="ECO:0000256" key="3">
    <source>
        <dbReference type="PROSITE-ProRule" id="PRU00169"/>
    </source>
</evidence>
<dbReference type="CDD" id="cd17546">
    <property type="entry name" value="REC_hyHK_CKI1_RcsC-like"/>
    <property type="match status" value="1"/>
</dbReference>
<sequence length="420" mass="46955">MIMEMARPLEFENLMLVVLPATTKEMAFEDRIYLESCNVLITDFSEEEVVAAAWGVEGPMLHQSLLERFRWYVPSANGDEDLPAMPPVFEDRVPFWVANTPKLSPLEQNPIVSWGLMLRLLPIGVLPDEQAVFCIDVHHNWEWVTLQLAKPLRRDHFAAALQKYIGIRAEHRKHNARRMQRWRQKQTDTILATRKDSGVAASLSGSATPAAPADSQTGPASPCLTSASAPMDISGLAVSAHAMLRPTTSEPSQPQAPFSGVVLDARICSAPIVDEARLKREASEEALGSVAKRPRSMHLDKLILLVEDNPLNAKLMRHMLEKLGYVVKHVDNGKDAIRMCEREDFIFIFMDYQLPVMDGFQAAQRIRQQERALGKLRVPIAVLTGMEGVDEYLTKPISKAALVEVLQRWCGPFDLADSTS</sequence>
<feature type="modified residue" description="4-aspartylphosphate" evidence="3">
    <location>
        <position position="351"/>
    </location>
</feature>
<dbReference type="AlphaFoldDB" id="A0A4P9XNR3"/>
<reference evidence="7" key="1">
    <citation type="journal article" date="2018" name="Nat. Microbiol.">
        <title>Leveraging single-cell genomics to expand the fungal tree of life.</title>
        <authorList>
            <person name="Ahrendt S.R."/>
            <person name="Quandt C.A."/>
            <person name="Ciobanu D."/>
            <person name="Clum A."/>
            <person name="Salamov A."/>
            <person name="Andreopoulos B."/>
            <person name="Cheng J.F."/>
            <person name="Woyke T."/>
            <person name="Pelin A."/>
            <person name="Henrissat B."/>
            <person name="Reynolds N.K."/>
            <person name="Benny G.L."/>
            <person name="Smith M.E."/>
            <person name="James T.Y."/>
            <person name="Grigoriev I.V."/>
        </authorList>
    </citation>
    <scope>NUCLEOTIDE SEQUENCE [LARGE SCALE GENOMIC DNA]</scope>
    <source>
        <strain evidence="7">RSA 1356</strain>
    </source>
</reference>
<dbReference type="InterPro" id="IPR001789">
    <property type="entry name" value="Sig_transdc_resp-reg_receiver"/>
</dbReference>
<feature type="compositionally biased region" description="Polar residues" evidence="4">
    <location>
        <begin position="214"/>
        <end position="226"/>
    </location>
</feature>
<name>A0A4P9XNR3_9FUNG</name>
<accession>A0A4P9XNR3</accession>
<evidence type="ECO:0000256" key="1">
    <source>
        <dbReference type="ARBA" id="ARBA00022553"/>
    </source>
</evidence>
<dbReference type="GO" id="GO:0000160">
    <property type="term" value="P:phosphorelay signal transduction system"/>
    <property type="evidence" value="ECO:0007669"/>
    <property type="project" value="UniProtKB-KW"/>
</dbReference>
<dbReference type="PROSITE" id="PS50110">
    <property type="entry name" value="RESPONSE_REGULATORY"/>
    <property type="match status" value="1"/>
</dbReference>
<dbReference type="Proteomes" id="UP000271241">
    <property type="component" value="Unassembled WGS sequence"/>
</dbReference>
<evidence type="ECO:0000259" key="5">
    <source>
        <dbReference type="PROSITE" id="PS50110"/>
    </source>
</evidence>
<dbReference type="SUPFAM" id="SSF52172">
    <property type="entry name" value="CheY-like"/>
    <property type="match status" value="1"/>
</dbReference>
<evidence type="ECO:0000313" key="6">
    <source>
        <dbReference type="EMBL" id="RKP07051.1"/>
    </source>
</evidence>
<keyword evidence="1 3" id="KW-0597">Phosphoprotein</keyword>
<evidence type="ECO:0000313" key="7">
    <source>
        <dbReference type="Proteomes" id="UP000271241"/>
    </source>
</evidence>
<dbReference type="Gene3D" id="3.40.50.2300">
    <property type="match status" value="1"/>
</dbReference>
<feature type="domain" description="Response regulatory" evidence="5">
    <location>
        <begin position="302"/>
        <end position="410"/>
    </location>
</feature>
<dbReference type="PANTHER" id="PTHR45339">
    <property type="entry name" value="HYBRID SIGNAL TRANSDUCTION HISTIDINE KINASE J"/>
    <property type="match status" value="1"/>
</dbReference>
<feature type="region of interest" description="Disordered" evidence="4">
    <location>
        <begin position="193"/>
        <end position="226"/>
    </location>
</feature>
<keyword evidence="7" id="KW-1185">Reference proteome</keyword>